<feature type="compositionally biased region" description="Basic residues" evidence="1">
    <location>
        <begin position="37"/>
        <end position="46"/>
    </location>
</feature>
<evidence type="ECO:0008006" key="3">
    <source>
        <dbReference type="Google" id="ProtNLM"/>
    </source>
</evidence>
<evidence type="ECO:0000313" key="2">
    <source>
        <dbReference type="EMBL" id="JAS27460.1"/>
    </source>
</evidence>
<feature type="compositionally biased region" description="Low complexity" evidence="1">
    <location>
        <begin position="17"/>
        <end position="29"/>
    </location>
</feature>
<name>A0A1B6DP64_9HEMI</name>
<dbReference type="AlphaFoldDB" id="A0A1B6DP64"/>
<reference evidence="2" key="1">
    <citation type="submission" date="2015-12" db="EMBL/GenBank/DDBJ databases">
        <title>De novo transcriptome assembly of four potential Pierce s Disease insect vectors from Arizona vineyards.</title>
        <authorList>
            <person name="Tassone E.E."/>
        </authorList>
    </citation>
    <scope>NUCLEOTIDE SEQUENCE</scope>
</reference>
<proteinExistence type="predicted"/>
<evidence type="ECO:0000256" key="1">
    <source>
        <dbReference type="SAM" id="MobiDB-lite"/>
    </source>
</evidence>
<organism evidence="2">
    <name type="scientific">Clastoptera arizonana</name>
    <name type="common">Arizona spittle bug</name>
    <dbReference type="NCBI Taxonomy" id="38151"/>
    <lineage>
        <taxon>Eukaryota</taxon>
        <taxon>Metazoa</taxon>
        <taxon>Ecdysozoa</taxon>
        <taxon>Arthropoda</taxon>
        <taxon>Hexapoda</taxon>
        <taxon>Insecta</taxon>
        <taxon>Pterygota</taxon>
        <taxon>Neoptera</taxon>
        <taxon>Paraneoptera</taxon>
        <taxon>Hemiptera</taxon>
        <taxon>Auchenorrhyncha</taxon>
        <taxon>Cercopoidea</taxon>
        <taxon>Clastopteridae</taxon>
        <taxon>Clastoptera</taxon>
    </lineage>
</organism>
<dbReference type="EMBL" id="GEDC01009838">
    <property type="protein sequence ID" value="JAS27460.1"/>
    <property type="molecule type" value="Transcribed_RNA"/>
</dbReference>
<feature type="region of interest" description="Disordered" evidence="1">
    <location>
        <begin position="17"/>
        <end position="46"/>
    </location>
</feature>
<gene>
    <name evidence="2" type="ORF">g.18983</name>
</gene>
<protein>
    <recommendedName>
        <fullName evidence="3">C2H2-type domain-containing protein</fullName>
    </recommendedName>
</protein>
<feature type="non-terminal residue" evidence="2">
    <location>
        <position position="153"/>
    </location>
</feature>
<sequence>MLQTLPVLRIYKLLEKSASQKPPSSSPQALVSSRTMPRLRGRAKNIGRRTRNAQLIHDRRLKRLKQENSTDNVNFVRPCFCPPPDNLPHKCPNCPKRFPNEENLTSHLTKCKPDAAVILGENVELEKQLFDTWKAGLASSSPRNYSRKPSSTT</sequence>
<accession>A0A1B6DP64</accession>